<reference evidence="2" key="1">
    <citation type="submission" date="2022-04" db="EMBL/GenBank/DDBJ databases">
        <title>Carnegiea gigantea Genome sequencing and assembly v2.</title>
        <authorList>
            <person name="Copetti D."/>
            <person name="Sanderson M.J."/>
            <person name="Burquez A."/>
            <person name="Wojciechowski M.F."/>
        </authorList>
    </citation>
    <scope>NUCLEOTIDE SEQUENCE</scope>
    <source>
        <strain evidence="2">SGP5-SGP5p</strain>
        <tissue evidence="2">Aerial part</tissue>
    </source>
</reference>
<feature type="chain" id="PRO_5040185093" description="RNase H type-1 domain-containing protein" evidence="1">
    <location>
        <begin position="19"/>
        <end position="198"/>
    </location>
</feature>
<proteinExistence type="predicted"/>
<evidence type="ECO:0000256" key="1">
    <source>
        <dbReference type="SAM" id="SignalP"/>
    </source>
</evidence>
<sequence>MLPLFLFFFLLLLGRRLPTHTGLRLGYVQGPFTNRWQLVQTDPIFQHAMCYLRPHQGKRFPCSTGLPIDLQCLAIQPQIWNTRNHFIFAHPDHVPAELSKRAFAFVVHFRQAHQLEPTLTMSHPCSWRPLDHSIYKLNFDAGQVGNLATEQRSSFKGPDVEEALVCLFGVKYALESGIKNLIVEGVYLSLINSLKKKR</sequence>
<name>A0A9Q1QBB1_9CARY</name>
<dbReference type="AlphaFoldDB" id="A0A9Q1QBB1"/>
<protein>
    <recommendedName>
        <fullName evidence="4">RNase H type-1 domain-containing protein</fullName>
    </recommendedName>
</protein>
<dbReference type="OrthoDB" id="1906820at2759"/>
<comment type="caution">
    <text evidence="2">The sequence shown here is derived from an EMBL/GenBank/DDBJ whole genome shotgun (WGS) entry which is preliminary data.</text>
</comment>
<accession>A0A9Q1QBB1</accession>
<evidence type="ECO:0000313" key="2">
    <source>
        <dbReference type="EMBL" id="KAJ8435389.1"/>
    </source>
</evidence>
<dbReference type="EMBL" id="JAKOGI010000416">
    <property type="protein sequence ID" value="KAJ8435389.1"/>
    <property type="molecule type" value="Genomic_DNA"/>
</dbReference>
<dbReference type="Proteomes" id="UP001153076">
    <property type="component" value="Unassembled WGS sequence"/>
</dbReference>
<feature type="signal peptide" evidence="1">
    <location>
        <begin position="1"/>
        <end position="18"/>
    </location>
</feature>
<evidence type="ECO:0008006" key="4">
    <source>
        <dbReference type="Google" id="ProtNLM"/>
    </source>
</evidence>
<evidence type="ECO:0000313" key="3">
    <source>
        <dbReference type="Proteomes" id="UP001153076"/>
    </source>
</evidence>
<keyword evidence="3" id="KW-1185">Reference proteome</keyword>
<organism evidence="2 3">
    <name type="scientific">Carnegiea gigantea</name>
    <dbReference type="NCBI Taxonomy" id="171969"/>
    <lineage>
        <taxon>Eukaryota</taxon>
        <taxon>Viridiplantae</taxon>
        <taxon>Streptophyta</taxon>
        <taxon>Embryophyta</taxon>
        <taxon>Tracheophyta</taxon>
        <taxon>Spermatophyta</taxon>
        <taxon>Magnoliopsida</taxon>
        <taxon>eudicotyledons</taxon>
        <taxon>Gunneridae</taxon>
        <taxon>Pentapetalae</taxon>
        <taxon>Caryophyllales</taxon>
        <taxon>Cactineae</taxon>
        <taxon>Cactaceae</taxon>
        <taxon>Cactoideae</taxon>
        <taxon>Echinocereeae</taxon>
        <taxon>Carnegiea</taxon>
    </lineage>
</organism>
<keyword evidence="1" id="KW-0732">Signal</keyword>
<gene>
    <name evidence="2" type="ORF">Cgig2_017666</name>
</gene>